<evidence type="ECO:0000313" key="3">
    <source>
        <dbReference type="Proteomes" id="UP000250235"/>
    </source>
</evidence>
<feature type="region of interest" description="Disordered" evidence="1">
    <location>
        <begin position="99"/>
        <end position="118"/>
    </location>
</feature>
<evidence type="ECO:0000313" key="2">
    <source>
        <dbReference type="EMBL" id="KZV32861.1"/>
    </source>
</evidence>
<gene>
    <name evidence="2" type="ORF">F511_06125</name>
</gene>
<accession>A0A2Z7BLN0</accession>
<reference evidence="2 3" key="1">
    <citation type="journal article" date="2015" name="Proc. Natl. Acad. Sci. U.S.A.">
        <title>The resurrection genome of Boea hygrometrica: A blueprint for survival of dehydration.</title>
        <authorList>
            <person name="Xiao L."/>
            <person name="Yang G."/>
            <person name="Zhang L."/>
            <person name="Yang X."/>
            <person name="Zhao S."/>
            <person name="Ji Z."/>
            <person name="Zhou Q."/>
            <person name="Hu M."/>
            <person name="Wang Y."/>
            <person name="Chen M."/>
            <person name="Xu Y."/>
            <person name="Jin H."/>
            <person name="Xiao X."/>
            <person name="Hu G."/>
            <person name="Bao F."/>
            <person name="Hu Y."/>
            <person name="Wan P."/>
            <person name="Li L."/>
            <person name="Deng X."/>
            <person name="Kuang T."/>
            <person name="Xiang C."/>
            <person name="Zhu J.K."/>
            <person name="Oliver M.J."/>
            <person name="He Y."/>
        </authorList>
    </citation>
    <scope>NUCLEOTIDE SEQUENCE [LARGE SCALE GENOMIC DNA]</scope>
    <source>
        <strain evidence="3">cv. XS01</strain>
    </source>
</reference>
<evidence type="ECO:0000256" key="1">
    <source>
        <dbReference type="SAM" id="MobiDB-lite"/>
    </source>
</evidence>
<name>A0A2Z7BLN0_9LAMI</name>
<dbReference type="EMBL" id="KV006341">
    <property type="protein sequence ID" value="KZV32861.1"/>
    <property type="molecule type" value="Genomic_DNA"/>
</dbReference>
<proteinExistence type="predicted"/>
<feature type="region of interest" description="Disordered" evidence="1">
    <location>
        <begin position="159"/>
        <end position="180"/>
    </location>
</feature>
<dbReference type="Proteomes" id="UP000250235">
    <property type="component" value="Unassembled WGS sequence"/>
</dbReference>
<dbReference type="AlphaFoldDB" id="A0A2Z7BLN0"/>
<organism evidence="2 3">
    <name type="scientific">Dorcoceras hygrometricum</name>
    <dbReference type="NCBI Taxonomy" id="472368"/>
    <lineage>
        <taxon>Eukaryota</taxon>
        <taxon>Viridiplantae</taxon>
        <taxon>Streptophyta</taxon>
        <taxon>Embryophyta</taxon>
        <taxon>Tracheophyta</taxon>
        <taxon>Spermatophyta</taxon>
        <taxon>Magnoliopsida</taxon>
        <taxon>eudicotyledons</taxon>
        <taxon>Gunneridae</taxon>
        <taxon>Pentapetalae</taxon>
        <taxon>asterids</taxon>
        <taxon>lamiids</taxon>
        <taxon>Lamiales</taxon>
        <taxon>Gesneriaceae</taxon>
        <taxon>Didymocarpoideae</taxon>
        <taxon>Trichosporeae</taxon>
        <taxon>Loxocarpinae</taxon>
        <taxon>Dorcoceras</taxon>
    </lineage>
</organism>
<keyword evidence="3" id="KW-1185">Reference proteome</keyword>
<protein>
    <submittedName>
        <fullName evidence="2">Uncharacterized protein</fullName>
    </submittedName>
</protein>
<sequence length="216" mass="23843">MNGTRGDGFYVRSPFGIWSQWVSGMFIGHIRSCSGYGDSSDEASQRICGVDLCSAEKCPRFGTGESKEFPPLKILTAKTVGTYISKNKNIYVDEDEPVVEKPAEKKKPVSKKRPAPTVDTPVVKRKRTTGKATPAATSLALVTVAQEVVPIQMISAVTPPAPKRKEPKKRLQLPAGSDDEIVEKEPAVESVVEQQREKTTAMKWIKLLIKLFLKQR</sequence>